<proteinExistence type="predicted"/>
<protein>
    <recommendedName>
        <fullName evidence="2">Recombination endonuclease VII</fullName>
    </recommendedName>
</protein>
<evidence type="ECO:0000313" key="1">
    <source>
        <dbReference type="EMBL" id="CAB4173261.1"/>
    </source>
</evidence>
<dbReference type="EMBL" id="LR796899">
    <property type="protein sequence ID" value="CAB4173261.1"/>
    <property type="molecule type" value="Genomic_DNA"/>
</dbReference>
<sequence length="145" mass="16921">MARFKECFKCKTVQPLTEFYKHQAMADGHLNKCKTCTKNDVATHRLQNIEKIRAYDRRRAKLPKRAKAAQEISAAWKQADKRRMKAHNAVARALKAGKLVRQPCIRCGKQKSIAHHEDYDYSLKVMWLCQPCHKQRHKELNASSF</sequence>
<gene>
    <name evidence="1" type="ORF">UFOVP953_44</name>
</gene>
<organism evidence="1">
    <name type="scientific">uncultured Caudovirales phage</name>
    <dbReference type="NCBI Taxonomy" id="2100421"/>
    <lineage>
        <taxon>Viruses</taxon>
        <taxon>Duplodnaviria</taxon>
        <taxon>Heunggongvirae</taxon>
        <taxon>Uroviricota</taxon>
        <taxon>Caudoviricetes</taxon>
        <taxon>Peduoviridae</taxon>
        <taxon>Maltschvirus</taxon>
        <taxon>Maltschvirus maltsch</taxon>
    </lineage>
</organism>
<name>A0A6J5PV78_9CAUD</name>
<reference evidence="1" key="1">
    <citation type="submission" date="2020-05" db="EMBL/GenBank/DDBJ databases">
        <authorList>
            <person name="Chiriac C."/>
            <person name="Salcher M."/>
            <person name="Ghai R."/>
            <person name="Kavagutti S V."/>
        </authorList>
    </citation>
    <scope>NUCLEOTIDE SEQUENCE</scope>
</reference>
<evidence type="ECO:0008006" key="2">
    <source>
        <dbReference type="Google" id="ProtNLM"/>
    </source>
</evidence>
<accession>A0A6J5PV78</accession>